<dbReference type="FunFam" id="3.40.1780.10:FF:000001">
    <property type="entry name" value="S-adenosylmethionine:tRNA ribosyltransferase-isomerase"/>
    <property type="match status" value="1"/>
</dbReference>
<evidence type="ECO:0000256" key="4">
    <source>
        <dbReference type="ARBA" id="ARBA00022490"/>
    </source>
</evidence>
<keyword evidence="4 13" id="KW-0963">Cytoplasm</keyword>
<evidence type="ECO:0000256" key="3">
    <source>
        <dbReference type="ARBA" id="ARBA00011245"/>
    </source>
</evidence>
<dbReference type="AlphaFoldDB" id="A0A7C0WW05"/>
<evidence type="ECO:0000256" key="13">
    <source>
        <dbReference type="HAMAP-Rule" id="MF_00113"/>
    </source>
</evidence>
<sequence length="357" mass="41022">MKEKITYRLEDYDYQLPKNLIADRPSDKRHGSRLMVLYRKNGRTEHVRFSDIVNYLDRRDLLVLNDTRVVKARLFARKPSGGRVEILVLDPFRESDSHECLVKSSKPVQKGMELIIENSGGKVRAIVVETYANGRVSVVFKSPMPLLEMLNCYGFVPLPPYILKRRSFRGEADFDSVRYQTVYGVKPGAIAAPTAGFHFSKELLGKLRQKKNIRLAFITLHVGYGTFAPIRTEDIRLHDIHSEWCEVPHETALAVKEVQRSGGRVIAVGTTVVRTLEWVATIFGEVRKHKDYCNHYIYPGYEFKVVDAMITNFHLPKSSLILLVCAFAGRENILRAYREAIEKKYRFYSYGDAMLIL</sequence>
<evidence type="ECO:0000313" key="14">
    <source>
        <dbReference type="EMBL" id="HDL90506.1"/>
    </source>
</evidence>
<dbReference type="Pfam" id="PF02547">
    <property type="entry name" value="Queuosine_synth"/>
    <property type="match status" value="1"/>
</dbReference>
<dbReference type="Gene3D" id="3.40.1780.10">
    <property type="entry name" value="QueA-like"/>
    <property type="match status" value="1"/>
</dbReference>
<evidence type="ECO:0000256" key="1">
    <source>
        <dbReference type="ARBA" id="ARBA00004496"/>
    </source>
</evidence>
<evidence type="ECO:0000256" key="8">
    <source>
        <dbReference type="ARBA" id="ARBA00052751"/>
    </source>
</evidence>
<dbReference type="InterPro" id="IPR036100">
    <property type="entry name" value="QueA_sf"/>
</dbReference>
<comment type="pathway">
    <text evidence="2 13">tRNA modification; tRNA-queuosine biosynthesis.</text>
</comment>
<comment type="similarity">
    <text evidence="9 13">Belongs to the QueA family.</text>
</comment>
<dbReference type="PANTHER" id="PTHR30307:SF0">
    <property type="entry name" value="S-ADENOSYLMETHIONINE:TRNA RIBOSYLTRANSFERASE-ISOMERASE"/>
    <property type="match status" value="1"/>
</dbReference>
<dbReference type="GO" id="GO:0051075">
    <property type="term" value="F:S-adenosylmethionine:tRNA ribosyltransferase-isomerase activity"/>
    <property type="evidence" value="ECO:0007669"/>
    <property type="project" value="UniProtKB-EC"/>
</dbReference>
<dbReference type="GO" id="GO:0008616">
    <property type="term" value="P:tRNA queuosine(34) biosynthetic process"/>
    <property type="evidence" value="ECO:0007669"/>
    <property type="project" value="UniProtKB-UniRule"/>
</dbReference>
<dbReference type="Gene3D" id="2.40.10.240">
    <property type="entry name" value="QueA-like"/>
    <property type="match status" value="1"/>
</dbReference>
<dbReference type="UniPathway" id="UPA00392"/>
<protein>
    <recommendedName>
        <fullName evidence="11 13">S-adenosylmethionine:tRNA ribosyltransferase-isomerase</fullName>
        <ecNumber evidence="10 13">2.4.99.17</ecNumber>
    </recommendedName>
    <alternativeName>
        <fullName evidence="12 13">Queuosine biosynthesis protein QueA</fullName>
    </alternativeName>
</protein>
<dbReference type="NCBIfam" id="TIGR00113">
    <property type="entry name" value="queA"/>
    <property type="match status" value="1"/>
</dbReference>
<evidence type="ECO:0000256" key="6">
    <source>
        <dbReference type="ARBA" id="ARBA00022691"/>
    </source>
</evidence>
<organism evidence="14">
    <name type="scientific">Thermodesulforhabdus norvegica</name>
    <dbReference type="NCBI Taxonomy" id="39841"/>
    <lineage>
        <taxon>Bacteria</taxon>
        <taxon>Pseudomonadati</taxon>
        <taxon>Thermodesulfobacteriota</taxon>
        <taxon>Syntrophobacteria</taxon>
        <taxon>Syntrophobacterales</taxon>
        <taxon>Thermodesulforhabdaceae</taxon>
        <taxon>Thermodesulforhabdus</taxon>
    </lineage>
</organism>
<comment type="subcellular location">
    <subcellularLocation>
        <location evidence="1 13">Cytoplasm</location>
    </subcellularLocation>
</comment>
<evidence type="ECO:0000256" key="7">
    <source>
        <dbReference type="ARBA" id="ARBA00022785"/>
    </source>
</evidence>
<evidence type="ECO:0000256" key="11">
    <source>
        <dbReference type="ARBA" id="ARBA00069325"/>
    </source>
</evidence>
<dbReference type="EMBL" id="DQZW01000297">
    <property type="protein sequence ID" value="HDL90506.1"/>
    <property type="molecule type" value="Genomic_DNA"/>
</dbReference>
<dbReference type="Proteomes" id="UP000886355">
    <property type="component" value="Unassembled WGS sequence"/>
</dbReference>
<proteinExistence type="inferred from homology"/>
<dbReference type="HAMAP" id="MF_00113">
    <property type="entry name" value="QueA"/>
    <property type="match status" value="1"/>
</dbReference>
<keyword evidence="7 13" id="KW-0671">Queuosine biosynthesis</keyword>
<keyword evidence="5 13" id="KW-0808">Transferase</keyword>
<comment type="catalytic activity">
    <reaction evidence="8 13">
        <text>7-aminomethyl-7-carbaguanosine(34) in tRNA + S-adenosyl-L-methionine = epoxyqueuosine(34) in tRNA + adenine + L-methionine + 2 H(+)</text>
        <dbReference type="Rhea" id="RHEA:32155"/>
        <dbReference type="Rhea" id="RHEA-COMP:10342"/>
        <dbReference type="Rhea" id="RHEA-COMP:18582"/>
        <dbReference type="ChEBI" id="CHEBI:15378"/>
        <dbReference type="ChEBI" id="CHEBI:16708"/>
        <dbReference type="ChEBI" id="CHEBI:57844"/>
        <dbReference type="ChEBI" id="CHEBI:59789"/>
        <dbReference type="ChEBI" id="CHEBI:82833"/>
        <dbReference type="ChEBI" id="CHEBI:194443"/>
        <dbReference type="EC" id="2.4.99.17"/>
    </reaction>
</comment>
<comment type="function">
    <text evidence="13">Transfers and isomerizes the ribose moiety from AdoMet to the 7-aminomethyl group of 7-deazaguanine (preQ1-tRNA) to give epoxyqueuosine (oQ-tRNA).</text>
</comment>
<dbReference type="NCBIfam" id="NF001140">
    <property type="entry name" value="PRK00147.1"/>
    <property type="match status" value="1"/>
</dbReference>
<evidence type="ECO:0000256" key="9">
    <source>
        <dbReference type="ARBA" id="ARBA00061210"/>
    </source>
</evidence>
<dbReference type="PANTHER" id="PTHR30307">
    <property type="entry name" value="S-ADENOSYLMETHIONINE:TRNA RIBOSYLTRANSFERASE-ISOMERASE"/>
    <property type="match status" value="1"/>
</dbReference>
<evidence type="ECO:0000256" key="12">
    <source>
        <dbReference type="ARBA" id="ARBA00076160"/>
    </source>
</evidence>
<dbReference type="EC" id="2.4.99.17" evidence="10 13"/>
<dbReference type="SUPFAM" id="SSF111337">
    <property type="entry name" value="QueA-like"/>
    <property type="match status" value="1"/>
</dbReference>
<evidence type="ECO:0000256" key="2">
    <source>
        <dbReference type="ARBA" id="ARBA00004691"/>
    </source>
</evidence>
<evidence type="ECO:0000256" key="10">
    <source>
        <dbReference type="ARBA" id="ARBA00066503"/>
    </source>
</evidence>
<dbReference type="GO" id="GO:0005737">
    <property type="term" value="C:cytoplasm"/>
    <property type="evidence" value="ECO:0007669"/>
    <property type="project" value="UniProtKB-SubCell"/>
</dbReference>
<accession>A0A7C0WW05</accession>
<dbReference type="InterPro" id="IPR003699">
    <property type="entry name" value="QueA"/>
</dbReference>
<evidence type="ECO:0000256" key="5">
    <source>
        <dbReference type="ARBA" id="ARBA00022679"/>
    </source>
</evidence>
<name>A0A7C0WW05_9BACT</name>
<keyword evidence="6 13" id="KW-0949">S-adenosyl-L-methionine</keyword>
<keyword evidence="14" id="KW-0328">Glycosyltransferase</keyword>
<dbReference type="InterPro" id="IPR042118">
    <property type="entry name" value="QueA_dom1"/>
</dbReference>
<comment type="subunit">
    <text evidence="3 13">Monomer.</text>
</comment>
<gene>
    <name evidence="13 14" type="primary">queA</name>
    <name evidence="14" type="ORF">ENG14_06345</name>
</gene>
<dbReference type="InterPro" id="IPR042119">
    <property type="entry name" value="QueA_dom2"/>
</dbReference>
<reference evidence="14" key="1">
    <citation type="journal article" date="2020" name="mSystems">
        <title>Genome- and Community-Level Interaction Insights into Carbon Utilization and Element Cycling Functions of Hydrothermarchaeota in Hydrothermal Sediment.</title>
        <authorList>
            <person name="Zhou Z."/>
            <person name="Liu Y."/>
            <person name="Xu W."/>
            <person name="Pan J."/>
            <person name="Luo Z.H."/>
            <person name="Li M."/>
        </authorList>
    </citation>
    <scope>NUCLEOTIDE SEQUENCE [LARGE SCALE GENOMIC DNA]</scope>
    <source>
        <strain evidence="14">HyVt-19</strain>
    </source>
</reference>
<comment type="caution">
    <text evidence="14">The sequence shown here is derived from an EMBL/GenBank/DDBJ whole genome shotgun (WGS) entry which is preliminary data.</text>
</comment>